<evidence type="ECO:0000256" key="2">
    <source>
        <dbReference type="ARBA" id="ARBA00022448"/>
    </source>
</evidence>
<accession>A0A0D1AG87</accession>
<proteinExistence type="predicted"/>
<evidence type="ECO:0000256" key="3">
    <source>
        <dbReference type="ARBA" id="ARBA00022692"/>
    </source>
</evidence>
<comment type="subcellular location">
    <subcellularLocation>
        <location evidence="1">Membrane</location>
        <topology evidence="1">Multi-pass membrane protein</topology>
    </subcellularLocation>
</comment>
<dbReference type="Proteomes" id="UP000032250">
    <property type="component" value="Unassembled WGS sequence"/>
</dbReference>
<dbReference type="RefSeq" id="WP_003483313.1">
    <property type="nucleotide sequence ID" value="NZ_JXSU01000008.1"/>
</dbReference>
<dbReference type="PATRIC" id="fig|1379739.3.peg.3780"/>
<dbReference type="InterPro" id="IPR036458">
    <property type="entry name" value="Na:dicarbo_symporter_sf"/>
</dbReference>
<dbReference type="GO" id="GO:0005295">
    <property type="term" value="F:neutral L-amino acid:sodium symporter activity"/>
    <property type="evidence" value="ECO:0007669"/>
    <property type="project" value="TreeGrafter"/>
</dbReference>
<keyword evidence="3 6" id="KW-0812">Transmembrane</keyword>
<dbReference type="FunFam" id="1.10.3860.10:FF:000007">
    <property type="entry name" value="Dicarboxylate/amino acid:cation symporter"/>
    <property type="match status" value="1"/>
</dbReference>
<feature type="transmembrane region" description="Helical" evidence="6">
    <location>
        <begin position="128"/>
        <end position="148"/>
    </location>
</feature>
<sequence>MKKLGLLTKLVLGIIFGILIGVISKTLGMYHVVRALNTFSGLFGGFLNFSIPLIIIGFVAPGIADLGKGSGKLLGITVLFSYLSTIIAGMAAFLLGQSILPKLIKNSGNVFKSNVYLEPFFKVDIPPIMGVMSALVLAFVLGICIPYIKGKNLLEVTKDFKGIVEIIVKNVIIPLVPIHIAGIFSKLTASGEIIQTLKTFSSVYLIIIPLQISYIVLQYSIAYAVSRKNPVKAIRNMIPGYMMALGTQSSAASIPVNLQCAKKNGLSDDVVDFVIPLCATIHLAGDTITLVLGAMGIMLMSGQAPTAAMMIPYIFMLGVTMVAAPGIPGGGVYATLGLLKDMLMFNPVQQGLMIAIHFAQDSFGTATNVCGDGAIAIVIDKLFRKESISEEKVIKEEAFGEAI</sequence>
<keyword evidence="2" id="KW-0813">Transport</keyword>
<evidence type="ECO:0000256" key="5">
    <source>
        <dbReference type="ARBA" id="ARBA00023136"/>
    </source>
</evidence>
<dbReference type="EMBL" id="JXSU01000008">
    <property type="protein sequence ID" value="KIS22159.1"/>
    <property type="molecule type" value="Genomic_DNA"/>
</dbReference>
<feature type="transmembrane region" description="Helical" evidence="6">
    <location>
        <begin position="204"/>
        <end position="225"/>
    </location>
</feature>
<feature type="transmembrane region" description="Helical" evidence="6">
    <location>
        <begin position="39"/>
        <end position="61"/>
    </location>
</feature>
<evidence type="ECO:0000313" key="8">
    <source>
        <dbReference type="Proteomes" id="UP000032250"/>
    </source>
</evidence>
<feature type="transmembrane region" description="Helical" evidence="6">
    <location>
        <begin position="273"/>
        <end position="299"/>
    </location>
</feature>
<organism evidence="7 8">
    <name type="scientific">Clostridium botulinum B2 450</name>
    <dbReference type="NCBI Taxonomy" id="1379739"/>
    <lineage>
        <taxon>Bacteria</taxon>
        <taxon>Bacillati</taxon>
        <taxon>Bacillota</taxon>
        <taxon>Clostridia</taxon>
        <taxon>Eubacteriales</taxon>
        <taxon>Clostridiaceae</taxon>
        <taxon>Clostridium</taxon>
    </lineage>
</organism>
<evidence type="ECO:0000313" key="7">
    <source>
        <dbReference type="EMBL" id="KIS22159.1"/>
    </source>
</evidence>
<keyword evidence="5 6" id="KW-0472">Membrane</keyword>
<protein>
    <submittedName>
        <fullName evidence="7">Sodium:proton antiporter</fullName>
    </submittedName>
</protein>
<dbReference type="PANTHER" id="PTHR42865:SF8">
    <property type="entry name" value="SERINE_THREONINE TRANSPORTER SSTT"/>
    <property type="match status" value="1"/>
</dbReference>
<name>A0A0D1AG87_CLOBO</name>
<comment type="caution">
    <text evidence="7">The sequence shown here is derived from an EMBL/GenBank/DDBJ whole genome shotgun (WGS) entry which is preliminary data.</text>
</comment>
<evidence type="ECO:0000256" key="1">
    <source>
        <dbReference type="ARBA" id="ARBA00004141"/>
    </source>
</evidence>
<keyword evidence="4 6" id="KW-1133">Transmembrane helix</keyword>
<evidence type="ECO:0000256" key="6">
    <source>
        <dbReference type="SAM" id="Phobius"/>
    </source>
</evidence>
<dbReference type="InterPro" id="IPR001991">
    <property type="entry name" value="Na-dicarboxylate_symporter"/>
</dbReference>
<dbReference type="GO" id="GO:0005886">
    <property type="term" value="C:plasma membrane"/>
    <property type="evidence" value="ECO:0007669"/>
    <property type="project" value="TreeGrafter"/>
</dbReference>
<feature type="transmembrane region" description="Helical" evidence="6">
    <location>
        <begin position="160"/>
        <end position="184"/>
    </location>
</feature>
<dbReference type="Gene3D" id="1.10.3860.10">
    <property type="entry name" value="Sodium:dicarboxylate symporter"/>
    <property type="match status" value="1"/>
</dbReference>
<feature type="transmembrane region" description="Helical" evidence="6">
    <location>
        <begin position="73"/>
        <end position="95"/>
    </location>
</feature>
<dbReference type="HOGENOM" id="CLU_035303_0_0_9"/>
<dbReference type="OrthoDB" id="9768885at2"/>
<dbReference type="SUPFAM" id="SSF118215">
    <property type="entry name" value="Proton glutamate symport protein"/>
    <property type="match status" value="1"/>
</dbReference>
<reference evidence="7 8" key="1">
    <citation type="submission" date="2014-06" db="EMBL/GenBank/DDBJ databases">
        <title>Genome characterization of distinct group I Clostridium botulinum lineages.</title>
        <authorList>
            <person name="Giordani F."/>
            <person name="Anselmo A."/>
            <person name="Fillo S."/>
            <person name="Palozzi A.M."/>
            <person name="Fortunato A."/>
            <person name="Gentile B."/>
            <person name="Ciammaruconi A."/>
            <person name="Anniballi F."/>
            <person name="De Medici D."/>
            <person name="Lista F."/>
        </authorList>
    </citation>
    <scope>NUCLEOTIDE SEQUENCE [LARGE SCALE GENOMIC DNA]</scope>
    <source>
        <strain evidence="7 8">B2 450</strain>
    </source>
</reference>
<dbReference type="PANTHER" id="PTHR42865">
    <property type="entry name" value="PROTON/GLUTAMATE-ASPARTATE SYMPORTER"/>
    <property type="match status" value="1"/>
</dbReference>
<feature type="transmembrane region" description="Helical" evidence="6">
    <location>
        <begin position="12"/>
        <end position="33"/>
    </location>
</feature>
<dbReference type="GO" id="GO:0032329">
    <property type="term" value="P:serine transport"/>
    <property type="evidence" value="ECO:0007669"/>
    <property type="project" value="TreeGrafter"/>
</dbReference>
<feature type="transmembrane region" description="Helical" evidence="6">
    <location>
        <begin position="311"/>
        <end position="336"/>
    </location>
</feature>
<dbReference type="PRINTS" id="PR00173">
    <property type="entry name" value="EDTRNSPORT"/>
</dbReference>
<gene>
    <name evidence="7" type="ORF">N495_17010</name>
</gene>
<dbReference type="AlphaFoldDB" id="A0A0D1AG87"/>
<evidence type="ECO:0000256" key="4">
    <source>
        <dbReference type="ARBA" id="ARBA00022989"/>
    </source>
</evidence>
<dbReference type="Pfam" id="PF00375">
    <property type="entry name" value="SDF"/>
    <property type="match status" value="1"/>
</dbReference>